<comment type="caution">
    <text evidence="1">The sequence shown here is derived from an EMBL/GenBank/DDBJ whole genome shotgun (WGS) entry which is preliminary data.</text>
</comment>
<evidence type="ECO:0000313" key="2">
    <source>
        <dbReference type="Proteomes" id="UP001272987"/>
    </source>
</evidence>
<dbReference type="Proteomes" id="UP001272987">
    <property type="component" value="Unassembled WGS sequence"/>
</dbReference>
<sequence>MTTYATAPAADLDGIQSVIDIAQQATAPERLDLGGYYTVTTPRGVERIDLTGDKYKDTPDRKAGTTVVRDAESFLAYYGKHADESSEVYADAENLSVTAVLDANTADSPRWANHRLSLALRTTDAWKQWTHLDGKLMGQEQFAEFLEDHLPELLEPSAATMLEIAQSIQGVAKAEFQSGTRLASGERKLAYVETVTAKAGQKGELVIPETFVIGLVPFDGSEGYRLNARLRYRINGGPLQLGYKLERPADVLKTAFGDVVTAIGEGIDVPVLNGTPA</sequence>
<dbReference type="EMBL" id="JARAWP010000010">
    <property type="protein sequence ID" value="MDX3019904.1"/>
    <property type="molecule type" value="Genomic_DNA"/>
</dbReference>
<evidence type="ECO:0000313" key="1">
    <source>
        <dbReference type="EMBL" id="MDX3019904.1"/>
    </source>
</evidence>
<dbReference type="InterPro" id="IPR019276">
    <property type="entry name" value="DUF2303"/>
</dbReference>
<gene>
    <name evidence="1" type="ORF">PV666_18680</name>
</gene>
<name>A0ABU4LY28_9ACTN</name>
<accession>A0ABU4LY28</accession>
<dbReference type="Pfam" id="PF10065">
    <property type="entry name" value="DUF2303"/>
    <property type="match status" value="1"/>
</dbReference>
<dbReference type="RefSeq" id="WP_319166514.1">
    <property type="nucleotide sequence ID" value="NZ_JARAWP010000010.1"/>
</dbReference>
<protein>
    <submittedName>
        <fullName evidence="1">DUF2303 family protein</fullName>
    </submittedName>
</protein>
<proteinExistence type="predicted"/>
<organism evidence="1 2">
    <name type="scientific">Streptomyces acidiscabies</name>
    <dbReference type="NCBI Taxonomy" id="42234"/>
    <lineage>
        <taxon>Bacteria</taxon>
        <taxon>Bacillati</taxon>
        <taxon>Actinomycetota</taxon>
        <taxon>Actinomycetes</taxon>
        <taxon>Kitasatosporales</taxon>
        <taxon>Streptomycetaceae</taxon>
        <taxon>Streptomyces</taxon>
    </lineage>
</organism>
<keyword evidence="2" id="KW-1185">Reference proteome</keyword>
<reference evidence="1 2" key="1">
    <citation type="journal article" date="2023" name="Microb. Genom.">
        <title>Mesoterricola silvestris gen. nov., sp. nov., Mesoterricola sediminis sp. nov., Geothrix oryzae sp. nov., Geothrix edaphica sp. nov., Geothrix rubra sp. nov., and Geothrix limicola sp. nov., six novel members of Acidobacteriota isolated from soils.</title>
        <authorList>
            <person name="Weisberg A.J."/>
            <person name="Pearce E."/>
            <person name="Kramer C.G."/>
            <person name="Chang J.H."/>
            <person name="Clarke C.R."/>
        </authorList>
    </citation>
    <scope>NUCLEOTIDE SEQUENCE [LARGE SCALE GENOMIC DNA]</scope>
    <source>
        <strain evidence="1 2">NB05-1H</strain>
    </source>
</reference>